<dbReference type="AlphaFoldDB" id="A0A7M2XSR4"/>
<sequence length="138" mass="14877">MTISRFAVLASYVRATDRGEKYLPAGLDLRCRRPADDVGPGALPAPVRVAMVLFVLRRSTVRSVVLLSGVVMARSVRDEEGRSSADEVTLHDLEMVVQALTGQGADADAVEFGSSRGAAEPAGQSDVPNGRRRRRTQR</sequence>
<evidence type="ECO:0000313" key="3">
    <source>
        <dbReference type="Proteomes" id="UP000593818"/>
    </source>
</evidence>
<accession>A0A7M2XSR4</accession>
<dbReference type="Proteomes" id="UP000593818">
    <property type="component" value="Chromosome"/>
</dbReference>
<keyword evidence="3" id="KW-1185">Reference proteome</keyword>
<evidence type="ECO:0000256" key="1">
    <source>
        <dbReference type="SAM" id="MobiDB-lite"/>
    </source>
</evidence>
<reference evidence="2 3" key="1">
    <citation type="submission" date="2020-10" db="EMBL/GenBank/DDBJ databases">
        <title>Whole genome sequence of oil-degrading bacteria Rhodococcus pyridinivorans strain 5Ap.</title>
        <authorList>
            <person name="Akhremchuk A.E."/>
            <person name="Valentovich L.N."/>
            <person name="Charniauskaya M.I."/>
            <person name="Bukliarevich H.A."/>
            <person name="Titok M.A."/>
        </authorList>
    </citation>
    <scope>NUCLEOTIDE SEQUENCE [LARGE SCALE GENOMIC DNA]</scope>
    <source>
        <strain evidence="2 3">5Ap</strain>
    </source>
</reference>
<organism evidence="2 3">
    <name type="scientific">Rhodococcus pyridinivorans</name>
    <dbReference type="NCBI Taxonomy" id="103816"/>
    <lineage>
        <taxon>Bacteria</taxon>
        <taxon>Bacillati</taxon>
        <taxon>Actinomycetota</taxon>
        <taxon>Actinomycetes</taxon>
        <taxon>Mycobacteriales</taxon>
        <taxon>Nocardiaceae</taxon>
        <taxon>Rhodococcus</taxon>
    </lineage>
</organism>
<name>A0A7M2XSR4_9NOCA</name>
<dbReference type="EMBL" id="CP063450">
    <property type="protein sequence ID" value="QOW00917.1"/>
    <property type="molecule type" value="Genomic_DNA"/>
</dbReference>
<protein>
    <submittedName>
        <fullName evidence="2">Uncharacterized protein</fullName>
    </submittedName>
</protein>
<feature type="region of interest" description="Disordered" evidence="1">
    <location>
        <begin position="108"/>
        <end position="138"/>
    </location>
</feature>
<proteinExistence type="predicted"/>
<dbReference type="RefSeq" id="WP_193903769.1">
    <property type="nucleotide sequence ID" value="NZ_CP063450.1"/>
</dbReference>
<gene>
    <name evidence="2" type="ORF">INP59_11775</name>
</gene>
<evidence type="ECO:0000313" key="2">
    <source>
        <dbReference type="EMBL" id="QOW00917.1"/>
    </source>
</evidence>